<dbReference type="PANTHER" id="PTHR18964">
    <property type="entry name" value="ROK (REPRESSOR, ORF, KINASE) FAMILY"/>
    <property type="match status" value="1"/>
</dbReference>
<proteinExistence type="inferred from homology"/>
<accession>A0A7M3SVS0</accession>
<evidence type="ECO:0000313" key="2">
    <source>
        <dbReference type="EMBL" id="MUN55885.1"/>
    </source>
</evidence>
<comment type="caution">
    <text evidence="2">The sequence shown here is derived from an EMBL/GenBank/DDBJ whole genome shotgun (WGS) entry which is preliminary data.</text>
</comment>
<dbReference type="EMBL" id="WOGT01000010">
    <property type="protein sequence ID" value="MUN55885.1"/>
    <property type="molecule type" value="Genomic_DNA"/>
</dbReference>
<protein>
    <submittedName>
        <fullName evidence="2">ROK family protein</fullName>
    </submittedName>
</protein>
<dbReference type="AlphaFoldDB" id="A0A7M3SVS0"/>
<dbReference type="Pfam" id="PF00480">
    <property type="entry name" value="ROK"/>
    <property type="match status" value="1"/>
</dbReference>
<dbReference type="Gene3D" id="3.30.420.40">
    <property type="match status" value="2"/>
</dbReference>
<dbReference type="Proteomes" id="UP000462152">
    <property type="component" value="Unassembled WGS sequence"/>
</dbReference>
<dbReference type="PANTHER" id="PTHR18964:SF169">
    <property type="entry name" value="N-ACETYLMANNOSAMINE KINASE"/>
    <property type="match status" value="1"/>
</dbReference>
<name>A0A7M3SVS0_9MICC</name>
<comment type="similarity">
    <text evidence="1">Belongs to the ROK (NagC/XylR) family.</text>
</comment>
<keyword evidence="3" id="KW-1185">Reference proteome</keyword>
<organism evidence="2 3">
    <name type="scientific">Rothia koreensis</name>
    <dbReference type="NCBI Taxonomy" id="592378"/>
    <lineage>
        <taxon>Bacteria</taxon>
        <taxon>Bacillati</taxon>
        <taxon>Actinomycetota</taxon>
        <taxon>Actinomycetes</taxon>
        <taxon>Micrococcales</taxon>
        <taxon>Micrococcaceae</taxon>
        <taxon>Rothia</taxon>
    </lineage>
</organism>
<gene>
    <name evidence="2" type="ORF">GMA10_11820</name>
</gene>
<dbReference type="InterPro" id="IPR043129">
    <property type="entry name" value="ATPase_NBD"/>
</dbReference>
<dbReference type="SUPFAM" id="SSF53067">
    <property type="entry name" value="Actin-like ATPase domain"/>
    <property type="match status" value="1"/>
</dbReference>
<reference evidence="2 3" key="1">
    <citation type="submission" date="2019-12" db="EMBL/GenBank/DDBJ databases">
        <authorList>
            <person name="Li J."/>
            <person name="Shi Y."/>
            <person name="Xu G."/>
            <person name="Xiao D."/>
            <person name="Ran X."/>
        </authorList>
    </citation>
    <scope>NUCLEOTIDE SEQUENCE [LARGE SCALE GENOMIC DNA]</scope>
    <source>
        <strain evidence="2 3">JCM 15915</strain>
    </source>
</reference>
<evidence type="ECO:0000313" key="3">
    <source>
        <dbReference type="Proteomes" id="UP000462152"/>
    </source>
</evidence>
<dbReference type="OrthoDB" id="8772678at2"/>
<dbReference type="InterPro" id="IPR000600">
    <property type="entry name" value="ROK"/>
</dbReference>
<dbReference type="RefSeq" id="WP_129315693.1">
    <property type="nucleotide sequence ID" value="NZ_NOIQ01000010.1"/>
</dbReference>
<sequence>MTHAAVALDLGGTKTAGALITATGEILGQAAEPTPAQRGASAVMATAASVSRTLLDEAKERGIEVRPVLGIGSAGAIDPYTGNVLSATPNIRDWTGAALSRDLAALLEDVPGRPITTVRPVNDVHAHALGEALYRKNHGMTAEGTMFLVAFGTGVGGAMLIDGKPQVGKHFVAGHVGMTPMPHHRDSELFAAGSKTPEHMILENACGGVAFADAYRSAGGQAELSTAREVFARADEDASARRVIKASAEIAGAFLGGIVNMIDPDELVLSGGLAASGHSWWEPMIETFLKVRLPGITTRPVAASSGDMAALLGAASLAWSDRNPAAPTD</sequence>
<evidence type="ECO:0000256" key="1">
    <source>
        <dbReference type="ARBA" id="ARBA00006479"/>
    </source>
</evidence>